<protein>
    <recommendedName>
        <fullName evidence="1">DZIP3-like HEPN domain-containing protein</fullName>
    </recommendedName>
</protein>
<reference evidence="2" key="1">
    <citation type="submission" date="2022-08" db="UniProtKB">
        <authorList>
            <consortium name="EnsemblMetazoa"/>
        </authorList>
    </citation>
    <scope>IDENTIFICATION</scope>
    <source>
        <strain evidence="2">05x7-T-G4-1.051#20</strain>
    </source>
</reference>
<proteinExistence type="predicted"/>
<accession>A0A8W8NQ60</accession>
<evidence type="ECO:0000313" key="3">
    <source>
        <dbReference type="Proteomes" id="UP000005408"/>
    </source>
</evidence>
<evidence type="ECO:0000259" key="1">
    <source>
        <dbReference type="Pfam" id="PF18738"/>
    </source>
</evidence>
<dbReference type="OMA" id="CKLISHL"/>
<dbReference type="OrthoDB" id="5958466at2759"/>
<dbReference type="AlphaFoldDB" id="A0A8W8NQ60"/>
<sequence length="225" mass="25537">MASSLSNKQLNFARLAIACLDVIKLPLIDILYLNVKADELLDKIKANQTLKMGRFRLNSKEKKKCCIQPPDIPDYSQFDVTLLCKLISHLCPSIQPRQGWGVEPSDGDTGLGDDIVRIRVLRNEVFAHAASAEIDDETFEDIWDDIKRVLTRIQTSTPNFKSVDYVVKLQTVKGMPKDSEECATVKPRLREELQRIAEDITIEVKGKLRRMKRELVKAVRDGSGR</sequence>
<dbReference type="InterPro" id="IPR041249">
    <property type="entry name" value="HEPN_DZIP3"/>
</dbReference>
<name>A0A8W8NQ60_MAGGI</name>
<dbReference type="Pfam" id="PF18738">
    <property type="entry name" value="HEPN_DZIP3"/>
    <property type="match status" value="1"/>
</dbReference>
<dbReference type="EnsemblMetazoa" id="G7302.2">
    <property type="protein sequence ID" value="G7302.2:cds"/>
    <property type="gene ID" value="G7302"/>
</dbReference>
<organism evidence="2 3">
    <name type="scientific">Magallana gigas</name>
    <name type="common">Pacific oyster</name>
    <name type="synonym">Crassostrea gigas</name>
    <dbReference type="NCBI Taxonomy" id="29159"/>
    <lineage>
        <taxon>Eukaryota</taxon>
        <taxon>Metazoa</taxon>
        <taxon>Spiralia</taxon>
        <taxon>Lophotrochozoa</taxon>
        <taxon>Mollusca</taxon>
        <taxon>Bivalvia</taxon>
        <taxon>Autobranchia</taxon>
        <taxon>Pteriomorphia</taxon>
        <taxon>Ostreida</taxon>
        <taxon>Ostreoidea</taxon>
        <taxon>Ostreidae</taxon>
        <taxon>Magallana</taxon>
    </lineage>
</organism>
<dbReference type="Proteomes" id="UP000005408">
    <property type="component" value="Unassembled WGS sequence"/>
</dbReference>
<feature type="domain" description="DZIP3-like HEPN" evidence="1">
    <location>
        <begin position="49"/>
        <end position="156"/>
    </location>
</feature>
<keyword evidence="3" id="KW-1185">Reference proteome</keyword>
<evidence type="ECO:0000313" key="2">
    <source>
        <dbReference type="EnsemblMetazoa" id="G7302.2:cds"/>
    </source>
</evidence>